<dbReference type="GO" id="GO:0005524">
    <property type="term" value="F:ATP binding"/>
    <property type="evidence" value="ECO:0007669"/>
    <property type="project" value="UniProtKB-KW"/>
</dbReference>
<comment type="pathway">
    <text evidence="10">Amino-acid biosynthesis; L-threonine biosynthesis; L-threonine from L-aspartate: step 1/5.</text>
</comment>
<dbReference type="GO" id="GO:0009090">
    <property type="term" value="P:homoserine biosynthetic process"/>
    <property type="evidence" value="ECO:0007669"/>
    <property type="project" value="TreeGrafter"/>
</dbReference>
<feature type="binding site" evidence="8">
    <location>
        <begin position="8"/>
        <end position="11"/>
    </location>
    <ligand>
        <name>ATP</name>
        <dbReference type="ChEBI" id="CHEBI:30616"/>
    </ligand>
</feature>
<dbReference type="SUPFAM" id="SSF53633">
    <property type="entry name" value="Carbamate kinase-like"/>
    <property type="match status" value="1"/>
</dbReference>
<comment type="similarity">
    <text evidence="2 9">Belongs to the aspartokinase family.</text>
</comment>
<evidence type="ECO:0000313" key="14">
    <source>
        <dbReference type="EMBL" id="SKA62840.1"/>
    </source>
</evidence>
<name>A0A1T4VD12_9GAMM</name>
<feature type="domain" description="Aspartokinase ACT" evidence="13">
    <location>
        <begin position="390"/>
        <end position="447"/>
    </location>
</feature>
<keyword evidence="4 8" id="KW-0547">Nucleotide-binding</keyword>
<dbReference type="InterPro" id="IPR036393">
    <property type="entry name" value="AceGlu_kinase-like_sf"/>
</dbReference>
<dbReference type="UniPathway" id="UPA00050">
    <property type="reaction ID" value="UER00461"/>
</dbReference>
<feature type="binding site" evidence="8">
    <location>
        <begin position="259"/>
        <end position="260"/>
    </location>
    <ligand>
        <name>ATP</name>
        <dbReference type="ChEBI" id="CHEBI:30616"/>
    </ligand>
</feature>
<evidence type="ECO:0000256" key="8">
    <source>
        <dbReference type="PIRSR" id="PIRSR000726-1"/>
    </source>
</evidence>
<dbReference type="STRING" id="83771.SAMN02910357_01052"/>
<dbReference type="Gene3D" id="3.30.70.260">
    <property type="match status" value="2"/>
</dbReference>
<proteinExistence type="inferred from homology"/>
<feature type="domain" description="Aspartate/glutamate/uridylate kinase" evidence="12">
    <location>
        <begin position="6"/>
        <end position="279"/>
    </location>
</feature>
<dbReference type="GO" id="GO:0004072">
    <property type="term" value="F:aspartate kinase activity"/>
    <property type="evidence" value="ECO:0007669"/>
    <property type="project" value="UniProtKB-EC"/>
</dbReference>
<dbReference type="Proteomes" id="UP000242432">
    <property type="component" value="Unassembled WGS sequence"/>
</dbReference>
<dbReference type="NCBIfam" id="TIGR00657">
    <property type="entry name" value="asp_kinases"/>
    <property type="match status" value="1"/>
</dbReference>
<feature type="binding site" evidence="8">
    <location>
        <begin position="223"/>
        <end position="224"/>
    </location>
    <ligand>
        <name>ATP</name>
        <dbReference type="ChEBI" id="CHEBI:30616"/>
    </ligand>
</feature>
<dbReference type="UniPathway" id="UPA00034">
    <property type="reaction ID" value="UER00015"/>
</dbReference>
<evidence type="ECO:0000256" key="11">
    <source>
        <dbReference type="SAM" id="Phobius"/>
    </source>
</evidence>
<feature type="transmembrane region" description="Helical" evidence="11">
    <location>
        <begin position="312"/>
        <end position="335"/>
    </location>
</feature>
<evidence type="ECO:0000256" key="7">
    <source>
        <dbReference type="ARBA" id="ARBA00047872"/>
    </source>
</evidence>
<protein>
    <recommendedName>
        <fullName evidence="9">Aspartokinase</fullName>
        <ecNumber evidence="9">2.7.2.4</ecNumber>
    </recommendedName>
</protein>
<dbReference type="EC" id="2.7.2.4" evidence="9"/>
<dbReference type="SUPFAM" id="SSF55021">
    <property type="entry name" value="ACT-like"/>
    <property type="match status" value="2"/>
</dbReference>
<evidence type="ECO:0000256" key="3">
    <source>
        <dbReference type="ARBA" id="ARBA00022679"/>
    </source>
</evidence>
<evidence type="ECO:0000256" key="6">
    <source>
        <dbReference type="ARBA" id="ARBA00022840"/>
    </source>
</evidence>
<evidence type="ECO:0000256" key="4">
    <source>
        <dbReference type="ARBA" id="ARBA00022741"/>
    </source>
</evidence>
<feature type="binding site" evidence="8">
    <location>
        <position position="234"/>
    </location>
    <ligand>
        <name>ATP</name>
        <dbReference type="ChEBI" id="CHEBI:30616"/>
    </ligand>
</feature>
<organism evidence="14 15">
    <name type="scientific">Succinivibrio dextrinosolvens DSM 3072</name>
    <dbReference type="NCBI Taxonomy" id="1123324"/>
    <lineage>
        <taxon>Bacteria</taxon>
        <taxon>Pseudomonadati</taxon>
        <taxon>Pseudomonadota</taxon>
        <taxon>Gammaproteobacteria</taxon>
        <taxon>Aeromonadales</taxon>
        <taxon>Succinivibrionaceae</taxon>
        <taxon>Succinivibrio</taxon>
    </lineage>
</organism>
<keyword evidence="3 9" id="KW-0808">Transferase</keyword>
<dbReference type="EMBL" id="FUXX01000020">
    <property type="protein sequence ID" value="SKA62840.1"/>
    <property type="molecule type" value="Genomic_DNA"/>
</dbReference>
<evidence type="ECO:0000256" key="1">
    <source>
        <dbReference type="ARBA" id="ARBA00004766"/>
    </source>
</evidence>
<evidence type="ECO:0000256" key="2">
    <source>
        <dbReference type="ARBA" id="ARBA00010122"/>
    </source>
</evidence>
<keyword evidence="6 8" id="KW-0067">ATP-binding</keyword>
<keyword evidence="11" id="KW-0472">Membrane</keyword>
<comment type="pathway">
    <text evidence="10">Amino-acid biosynthesis; L-methionine biosynthesis via de novo pathway; L-homoserine from L-aspartate: step 1/3.</text>
</comment>
<dbReference type="PANTHER" id="PTHR21499">
    <property type="entry name" value="ASPARTATE KINASE"/>
    <property type="match status" value="1"/>
</dbReference>
<dbReference type="NCBIfam" id="NF006570">
    <property type="entry name" value="PRK09084.1"/>
    <property type="match status" value="1"/>
</dbReference>
<evidence type="ECO:0000256" key="10">
    <source>
        <dbReference type="RuleBase" id="RU004249"/>
    </source>
</evidence>
<accession>A0A1T4VD12</accession>
<keyword evidence="5 9" id="KW-0418">Kinase</keyword>
<dbReference type="GO" id="GO:0009088">
    <property type="term" value="P:threonine biosynthetic process"/>
    <property type="evidence" value="ECO:0007669"/>
    <property type="project" value="UniProtKB-UniPathway"/>
</dbReference>
<keyword evidence="15" id="KW-1185">Reference proteome</keyword>
<dbReference type="PIRSF" id="PIRSF000726">
    <property type="entry name" value="Asp_kin"/>
    <property type="match status" value="1"/>
</dbReference>
<evidence type="ECO:0000256" key="9">
    <source>
        <dbReference type="RuleBase" id="RU003448"/>
    </source>
</evidence>
<comment type="catalytic activity">
    <reaction evidence="7 9">
        <text>L-aspartate + ATP = 4-phospho-L-aspartate + ADP</text>
        <dbReference type="Rhea" id="RHEA:23776"/>
        <dbReference type="ChEBI" id="CHEBI:29991"/>
        <dbReference type="ChEBI" id="CHEBI:30616"/>
        <dbReference type="ChEBI" id="CHEBI:57535"/>
        <dbReference type="ChEBI" id="CHEBI:456216"/>
        <dbReference type="EC" id="2.7.2.4"/>
    </reaction>
</comment>
<feature type="binding site" evidence="8">
    <location>
        <position position="45"/>
    </location>
    <ligand>
        <name>substrate</name>
    </ligand>
</feature>
<evidence type="ECO:0000256" key="5">
    <source>
        <dbReference type="ARBA" id="ARBA00022777"/>
    </source>
</evidence>
<evidence type="ECO:0000259" key="12">
    <source>
        <dbReference type="Pfam" id="PF00696"/>
    </source>
</evidence>
<dbReference type="UniPathway" id="UPA00051">
    <property type="reaction ID" value="UER00462"/>
</dbReference>
<evidence type="ECO:0000259" key="13">
    <source>
        <dbReference type="Pfam" id="PF22468"/>
    </source>
</evidence>
<evidence type="ECO:0000313" key="15">
    <source>
        <dbReference type="Proteomes" id="UP000242432"/>
    </source>
</evidence>
<dbReference type="PANTHER" id="PTHR21499:SF59">
    <property type="entry name" value="ASPARTOKINASE"/>
    <property type="match status" value="1"/>
</dbReference>
<sequence>MENLDIAKFGGTSVGNFEAMSSSYKVVIGNKKSRVVVVSACAGVTNLLVELASGKCNNERVEEIIAKLRSIHEDIISHLDNQDELREFVEGHIKEIREQTAQAAKQTSDQLTDSLVSHGELMSSYLFVALFKHFGTDATWFDVREVMRTDSKFSRAKPLTDDIRVLTRDKLMPLISDSTVIITQGFIGSNIIGETTTLGRGGSDYSAALLGDALGVATISIWTDVPGVFTTDPRIVKNARPIPELTYIEAAEMANFGAKVLHPSTMLPAVEKKIPIFVGSSREPEKGGTWVRYETESQPNFRALALRKNQTLIILSSPVMVGATGFLANVFAVFAKYNHSIDLVSTSEISIAVTIDGGTSTSGSAQISENMLNELRQFCHVKVETGLPLIAIIGNKMSENAGVITKAFDSIKSFSVRMICYGASKHNLCFLLKDGDTSDALVALHEQLLED</sequence>
<gene>
    <name evidence="14" type="ORF">SAMN02745213_01315</name>
</gene>
<comment type="pathway">
    <text evidence="1 10">Amino-acid biosynthesis; L-lysine biosynthesis via DAP pathway; (S)-tetrahydrodipicolinate from L-aspartate: step 1/4.</text>
</comment>
<dbReference type="GO" id="GO:0009089">
    <property type="term" value="P:lysine biosynthetic process via diaminopimelate"/>
    <property type="evidence" value="ECO:0007669"/>
    <property type="project" value="UniProtKB-UniPathway"/>
</dbReference>
<dbReference type="Pfam" id="PF00696">
    <property type="entry name" value="AA_kinase"/>
    <property type="match status" value="1"/>
</dbReference>
<dbReference type="InterPro" id="IPR001048">
    <property type="entry name" value="Asp/Glu/Uridylate_kinase"/>
</dbReference>
<dbReference type="AlphaFoldDB" id="A0A1T4VD12"/>
<dbReference type="Gene3D" id="1.20.120.1320">
    <property type="entry name" value="Aspartokinase, catalytic domain"/>
    <property type="match status" value="1"/>
</dbReference>
<keyword evidence="11" id="KW-1133">Transmembrane helix</keyword>
<dbReference type="GO" id="GO:0005829">
    <property type="term" value="C:cytosol"/>
    <property type="evidence" value="ECO:0007669"/>
    <property type="project" value="TreeGrafter"/>
</dbReference>
<keyword evidence="11" id="KW-0812">Transmembrane</keyword>
<dbReference type="InterPro" id="IPR045865">
    <property type="entry name" value="ACT-like_dom_sf"/>
</dbReference>
<dbReference type="RefSeq" id="WP_078928795.1">
    <property type="nucleotide sequence ID" value="NZ_FUXX01000020.1"/>
</dbReference>
<dbReference type="Gene3D" id="3.40.1160.10">
    <property type="entry name" value="Acetylglutamate kinase-like"/>
    <property type="match status" value="1"/>
</dbReference>
<keyword evidence="10" id="KW-0028">Amino-acid biosynthesis</keyword>
<reference evidence="15" key="1">
    <citation type="submission" date="2017-02" db="EMBL/GenBank/DDBJ databases">
        <authorList>
            <person name="Varghese N."/>
            <person name="Submissions S."/>
        </authorList>
    </citation>
    <scope>NUCLEOTIDE SEQUENCE [LARGE SCALE GENOMIC DNA]</scope>
    <source>
        <strain evidence="15">DSM 3072</strain>
    </source>
</reference>
<dbReference type="InterPro" id="IPR001341">
    <property type="entry name" value="Asp_kinase"/>
</dbReference>
<dbReference type="InterPro" id="IPR054352">
    <property type="entry name" value="ACT_Aspartokinase"/>
</dbReference>
<dbReference type="InterPro" id="IPR005260">
    <property type="entry name" value="Asp_kin_monofn"/>
</dbReference>
<dbReference type="Pfam" id="PF22468">
    <property type="entry name" value="ACT_9"/>
    <property type="match status" value="1"/>
</dbReference>
<dbReference type="InterPro" id="IPR018042">
    <property type="entry name" value="Aspartate_kinase_CS"/>
</dbReference>
<dbReference type="InterPro" id="IPR042199">
    <property type="entry name" value="AsparK_Bifunc_asparK/hSer_DH"/>
</dbReference>
<dbReference type="PROSITE" id="PS00324">
    <property type="entry name" value="ASPARTOKINASE"/>
    <property type="match status" value="1"/>
</dbReference>
<feature type="binding site" evidence="8">
    <location>
        <position position="120"/>
    </location>
    <ligand>
        <name>substrate</name>
    </ligand>
</feature>